<dbReference type="EMBL" id="LAZR01014150">
    <property type="protein sequence ID" value="KKM18764.1"/>
    <property type="molecule type" value="Genomic_DNA"/>
</dbReference>
<comment type="caution">
    <text evidence="1">The sequence shown here is derived from an EMBL/GenBank/DDBJ whole genome shotgun (WGS) entry which is preliminary data.</text>
</comment>
<proteinExistence type="predicted"/>
<feature type="non-terminal residue" evidence="1">
    <location>
        <position position="1"/>
    </location>
</feature>
<accession>A0A0F9IG51</accession>
<organism evidence="1">
    <name type="scientific">marine sediment metagenome</name>
    <dbReference type="NCBI Taxonomy" id="412755"/>
    <lineage>
        <taxon>unclassified sequences</taxon>
        <taxon>metagenomes</taxon>
        <taxon>ecological metagenomes</taxon>
    </lineage>
</organism>
<evidence type="ECO:0000313" key="1">
    <source>
        <dbReference type="EMBL" id="KKM18764.1"/>
    </source>
</evidence>
<gene>
    <name evidence="1" type="ORF">LCGC14_1662380</name>
</gene>
<sequence length="324" mass="36574">FVGSSKDHREKLRADQWSLEKFGMTTTLRLQLGECAKLSGVDEAMEHLIRAVRFDKHHVFAAIEGLTYKQNKKGKFLITGGKAIWKGQDKKAAQEQINTWGISAFLKEAQHEVDAKGGMYDHIEFRHCERTEMPDLVRTTVWVDPAVTSTDHSDSMGIQADGIDEEGIIYRLFSWEGITSPEKAIRRAVLKAIELGSMSVGIETDQGGDTWQSVYSRVCEKILKELEATQEDIPEDERETISLPGFAQDKAGAGHGNKVHRGQQMLVDYENGMIVHVRGTHGQLEKSLGRFPRKPLDLADAAYWSWADLRERINPRDLYAFMEA</sequence>
<name>A0A0F9IG51_9ZZZZ</name>
<evidence type="ECO:0008006" key="2">
    <source>
        <dbReference type="Google" id="ProtNLM"/>
    </source>
</evidence>
<reference evidence="1" key="1">
    <citation type="journal article" date="2015" name="Nature">
        <title>Complex archaea that bridge the gap between prokaryotes and eukaryotes.</title>
        <authorList>
            <person name="Spang A."/>
            <person name="Saw J.H."/>
            <person name="Jorgensen S.L."/>
            <person name="Zaremba-Niedzwiedzka K."/>
            <person name="Martijn J."/>
            <person name="Lind A.E."/>
            <person name="van Eijk R."/>
            <person name="Schleper C."/>
            <person name="Guy L."/>
            <person name="Ettema T.J."/>
        </authorList>
    </citation>
    <scope>NUCLEOTIDE SEQUENCE</scope>
</reference>
<dbReference type="AlphaFoldDB" id="A0A0F9IG51"/>
<protein>
    <recommendedName>
        <fullName evidence="2">Terminase large subunit gp17-like C-terminal domain-containing protein</fullName>
    </recommendedName>
</protein>